<gene>
    <name evidence="1" type="ORF">Goari_005685</name>
</gene>
<name>A0A7J8XKT3_GOSAI</name>
<evidence type="ECO:0000313" key="2">
    <source>
        <dbReference type="Proteomes" id="UP000593577"/>
    </source>
</evidence>
<evidence type="ECO:0000313" key="1">
    <source>
        <dbReference type="EMBL" id="MBA0687865.1"/>
    </source>
</evidence>
<reference evidence="1 2" key="1">
    <citation type="journal article" date="2019" name="Genome Biol. Evol.">
        <title>Insights into the evolution of the New World diploid cottons (Gossypium, subgenus Houzingenia) based on genome sequencing.</title>
        <authorList>
            <person name="Grover C.E."/>
            <person name="Arick M.A. 2nd"/>
            <person name="Thrash A."/>
            <person name="Conover J.L."/>
            <person name="Sanders W.S."/>
            <person name="Peterson D.G."/>
            <person name="Frelichowski J.E."/>
            <person name="Scheffler J.A."/>
            <person name="Scheffler B.E."/>
            <person name="Wendel J.F."/>
        </authorList>
    </citation>
    <scope>NUCLEOTIDE SEQUENCE [LARGE SCALE GENOMIC DNA]</scope>
    <source>
        <strain evidence="1">185</strain>
        <tissue evidence="1">Leaf</tissue>
    </source>
</reference>
<accession>A0A7J8XKT3</accession>
<feature type="non-terminal residue" evidence="1">
    <location>
        <position position="1"/>
    </location>
</feature>
<dbReference type="Proteomes" id="UP000593577">
    <property type="component" value="Unassembled WGS sequence"/>
</dbReference>
<proteinExistence type="predicted"/>
<dbReference type="AlphaFoldDB" id="A0A7J8XKT3"/>
<comment type="caution">
    <text evidence="1">The sequence shown here is derived from an EMBL/GenBank/DDBJ whole genome shotgun (WGS) entry which is preliminary data.</text>
</comment>
<keyword evidence="2" id="KW-1185">Reference proteome</keyword>
<protein>
    <submittedName>
        <fullName evidence="1">Uncharacterized protein</fullName>
    </submittedName>
</protein>
<organism evidence="1 2">
    <name type="scientific">Gossypium aridum</name>
    <name type="common">American cotton</name>
    <name type="synonym">Erioxylum aridum</name>
    <dbReference type="NCBI Taxonomy" id="34290"/>
    <lineage>
        <taxon>Eukaryota</taxon>
        <taxon>Viridiplantae</taxon>
        <taxon>Streptophyta</taxon>
        <taxon>Embryophyta</taxon>
        <taxon>Tracheophyta</taxon>
        <taxon>Spermatophyta</taxon>
        <taxon>Magnoliopsida</taxon>
        <taxon>eudicotyledons</taxon>
        <taxon>Gunneridae</taxon>
        <taxon>Pentapetalae</taxon>
        <taxon>rosids</taxon>
        <taxon>malvids</taxon>
        <taxon>Malvales</taxon>
        <taxon>Malvaceae</taxon>
        <taxon>Malvoideae</taxon>
        <taxon>Gossypium</taxon>
    </lineage>
</organism>
<sequence length="95" mass="10904">FTSGWGNRYWGSGHLGICEAYLGKVPNKFQGGQIEMKCLEDNFKDLHKDATDTEKEQYALTFILKFIEGFLMPDKSQNLLNKRCLLHLVDFKESG</sequence>
<dbReference type="EMBL" id="JABFAA010000008">
    <property type="protein sequence ID" value="MBA0687865.1"/>
    <property type="molecule type" value="Genomic_DNA"/>
</dbReference>